<evidence type="ECO:0000256" key="7">
    <source>
        <dbReference type="ARBA" id="ARBA00023163"/>
    </source>
</evidence>
<reference evidence="15 16" key="1">
    <citation type="journal article" date="2011" name="Nat. Genet.">
        <title>The genome of the mesopolyploid crop species Brassica rapa.</title>
        <authorList>
            <consortium name="Brassica rapa Genome Sequencing Project Consortium"/>
            <person name="Wang X."/>
            <person name="Wang H."/>
            <person name="Wang J."/>
            <person name="Sun R."/>
            <person name="Wu J."/>
            <person name="Liu S."/>
            <person name="Bai Y."/>
            <person name="Mun J.H."/>
            <person name="Bancroft I."/>
            <person name="Cheng F."/>
            <person name="Huang S."/>
            <person name="Li X."/>
            <person name="Hua W."/>
            <person name="Wang J."/>
            <person name="Wang X."/>
            <person name="Freeling M."/>
            <person name="Pires J.C."/>
            <person name="Paterson A.H."/>
            <person name="Chalhoub B."/>
            <person name="Wang B."/>
            <person name="Hayward A."/>
            <person name="Sharpe A.G."/>
            <person name="Park B.S."/>
            <person name="Weisshaar B."/>
            <person name="Liu B."/>
            <person name="Li B."/>
            <person name="Liu B."/>
            <person name="Tong C."/>
            <person name="Song C."/>
            <person name="Duran C."/>
            <person name="Peng C."/>
            <person name="Geng C."/>
            <person name="Koh C."/>
            <person name="Lin C."/>
            <person name="Edwards D."/>
            <person name="Mu D."/>
            <person name="Shen D."/>
            <person name="Soumpourou E."/>
            <person name="Li F."/>
            <person name="Fraser F."/>
            <person name="Conant G."/>
            <person name="Lassalle G."/>
            <person name="King G.J."/>
            <person name="Bonnema G."/>
            <person name="Tang H."/>
            <person name="Wang H."/>
            <person name="Belcram H."/>
            <person name="Zhou H."/>
            <person name="Hirakawa H."/>
            <person name="Abe H."/>
            <person name="Guo H."/>
            <person name="Wang H."/>
            <person name="Jin H."/>
            <person name="Parkin I.A."/>
            <person name="Batley J."/>
            <person name="Kim J.S."/>
            <person name="Just J."/>
            <person name="Li J."/>
            <person name="Xu J."/>
            <person name="Deng J."/>
            <person name="Kim J.A."/>
            <person name="Li J."/>
            <person name="Yu J."/>
            <person name="Meng J."/>
            <person name="Wang J."/>
            <person name="Min J."/>
            <person name="Poulain J."/>
            <person name="Wang J."/>
            <person name="Hatakeyama K."/>
            <person name="Wu K."/>
            <person name="Wang L."/>
            <person name="Fang L."/>
            <person name="Trick M."/>
            <person name="Links M.G."/>
            <person name="Zhao M."/>
            <person name="Jin M."/>
            <person name="Ramchiary N."/>
            <person name="Drou N."/>
            <person name="Berkman P.J."/>
            <person name="Cai Q."/>
            <person name="Huang Q."/>
            <person name="Li R."/>
            <person name="Tabata S."/>
            <person name="Cheng S."/>
            <person name="Zhang S."/>
            <person name="Zhang S."/>
            <person name="Huang S."/>
            <person name="Sato S."/>
            <person name="Sun S."/>
            <person name="Kwon S.J."/>
            <person name="Choi S.R."/>
            <person name="Lee T.H."/>
            <person name="Fan W."/>
            <person name="Zhao X."/>
            <person name="Tan X."/>
            <person name="Xu X."/>
            <person name="Wang Y."/>
            <person name="Qiu Y."/>
            <person name="Yin Y."/>
            <person name="Li Y."/>
            <person name="Du Y."/>
            <person name="Liao Y."/>
            <person name="Lim Y."/>
            <person name="Narusaka Y."/>
            <person name="Wang Y."/>
            <person name="Wang Z."/>
            <person name="Li Z."/>
            <person name="Wang Z."/>
            <person name="Xiong Z."/>
            <person name="Zhang Z."/>
        </authorList>
    </citation>
    <scope>NUCLEOTIDE SEQUENCE [LARGE SCALE GENOMIC DNA]</scope>
    <source>
        <strain evidence="15 16">cv. Chiifu-401-42</strain>
    </source>
</reference>
<dbReference type="PANTHER" id="PTHR45654:SF1">
    <property type="entry name" value="HOMEOBOX-LEUCINE ZIPPER PROTEIN HDG11"/>
    <property type="match status" value="1"/>
</dbReference>
<evidence type="ECO:0000256" key="1">
    <source>
        <dbReference type="ARBA" id="ARBA00004123"/>
    </source>
</evidence>
<keyword evidence="12" id="KW-0812">Transmembrane</keyword>
<evidence type="ECO:0000256" key="3">
    <source>
        <dbReference type="ARBA" id="ARBA00023015"/>
    </source>
</evidence>
<proteinExistence type="inferred from homology"/>
<keyword evidence="12" id="KW-0472">Membrane</keyword>
<evidence type="ECO:0000313" key="16">
    <source>
        <dbReference type="Proteomes" id="UP000011750"/>
    </source>
</evidence>
<dbReference type="InterPro" id="IPR042160">
    <property type="entry name" value="HD-Zip_IV"/>
</dbReference>
<keyword evidence="3" id="KW-0805">Transcription regulation</keyword>
<dbReference type="GO" id="GO:0003677">
    <property type="term" value="F:DNA binding"/>
    <property type="evidence" value="ECO:0007669"/>
    <property type="project" value="UniProtKB-UniRule"/>
</dbReference>
<dbReference type="HOGENOM" id="CLU_974379_0_0_1"/>
<keyword evidence="16" id="KW-1185">Reference proteome</keyword>
<dbReference type="eggNOG" id="ENOG502QQXM">
    <property type="taxonomic scope" value="Eukaryota"/>
</dbReference>
<evidence type="ECO:0000256" key="5">
    <source>
        <dbReference type="ARBA" id="ARBA00023125"/>
    </source>
</evidence>
<dbReference type="InterPro" id="IPR001356">
    <property type="entry name" value="HD"/>
</dbReference>
<sequence>MANVLVFLSTSTVRVQLLLLVLTSQRRKIIDGRLKPLLKEQFFVYCKFHVDSHKGDCNMYYLDCTNGELCSLCLAHHKDLLTIQSKCVLAIILISFFGWLCYVVRFCLCIDWFWQIGRSLGLYRSISIACHSSWIHNLTIFYPSSNQRISTYKKGCLEKVIGGDSGGGSQHHYGTETHRKKKRYHHHTAQQIQRLESSFKECLHPDDKQRNQLSRELGLAPRQIKFRFQNIRTQLNAQHERADNNALEAEKDKIRCENIAIREALKHAICPNCGGPPVNACLFQLN</sequence>
<keyword evidence="5 9" id="KW-0238">DNA-binding</keyword>
<dbReference type="Gramene" id="Bra007562.1">
    <property type="protein sequence ID" value="Bra007562.1-P"/>
    <property type="gene ID" value="Bra007562"/>
</dbReference>
<feature type="domain" description="Homeobox" evidence="14">
    <location>
        <begin position="178"/>
        <end position="238"/>
    </location>
</feature>
<evidence type="ECO:0000256" key="11">
    <source>
        <dbReference type="SAM" id="Coils"/>
    </source>
</evidence>
<dbReference type="GO" id="GO:0005634">
    <property type="term" value="C:nucleus"/>
    <property type="evidence" value="ECO:0007669"/>
    <property type="project" value="UniProtKB-SubCell"/>
</dbReference>
<dbReference type="Pfam" id="PF00046">
    <property type="entry name" value="Homeodomain"/>
    <property type="match status" value="1"/>
</dbReference>
<dbReference type="InParanoid" id="M4CTL8"/>
<feature type="transmembrane region" description="Helical" evidence="12">
    <location>
        <begin position="88"/>
        <end position="114"/>
    </location>
</feature>
<name>M4CTL8_BRACM</name>
<dbReference type="CDD" id="cd00086">
    <property type="entry name" value="homeodomain"/>
    <property type="match status" value="1"/>
</dbReference>
<dbReference type="SMART" id="SM00389">
    <property type="entry name" value="HOX"/>
    <property type="match status" value="1"/>
</dbReference>
<accession>M4CTL8</accession>
<evidence type="ECO:0000256" key="9">
    <source>
        <dbReference type="PROSITE-ProRule" id="PRU00108"/>
    </source>
</evidence>
<comment type="subcellular location">
    <subcellularLocation>
        <location evidence="1 9 10">Nucleus</location>
    </subcellularLocation>
</comment>
<evidence type="ECO:0000313" key="15">
    <source>
        <dbReference type="EnsemblPlants" id="Bra007562.1-P"/>
    </source>
</evidence>
<evidence type="ECO:0000256" key="2">
    <source>
        <dbReference type="ARBA" id="ARBA00006789"/>
    </source>
</evidence>
<dbReference type="EnsemblPlants" id="Bra007562.1">
    <property type="protein sequence ID" value="Bra007562.1-P"/>
    <property type="gene ID" value="Bra007562"/>
</dbReference>
<dbReference type="FunFam" id="1.10.10.60:FF:000229">
    <property type="entry name" value="Homeobox-leucine zipper protein HDG1"/>
    <property type="match status" value="1"/>
</dbReference>
<protein>
    <recommendedName>
        <fullName evidence="14">Homeobox domain-containing protein</fullName>
    </recommendedName>
</protein>
<feature type="DNA-binding region" description="Homeobox" evidence="9">
    <location>
        <begin position="180"/>
        <end position="239"/>
    </location>
</feature>
<dbReference type="Gene3D" id="1.10.10.60">
    <property type="entry name" value="Homeodomain-like"/>
    <property type="match status" value="1"/>
</dbReference>
<comment type="similarity">
    <text evidence="2">Belongs to the HD-ZIP homeobox family. Class IV subfamily.</text>
</comment>
<evidence type="ECO:0000256" key="8">
    <source>
        <dbReference type="ARBA" id="ARBA00023242"/>
    </source>
</evidence>
<dbReference type="STRING" id="51351.M4CTL8"/>
<evidence type="ECO:0000256" key="10">
    <source>
        <dbReference type="RuleBase" id="RU000682"/>
    </source>
</evidence>
<dbReference type="InterPro" id="IPR009057">
    <property type="entry name" value="Homeodomain-like_sf"/>
</dbReference>
<keyword evidence="6 9" id="KW-0371">Homeobox</keyword>
<dbReference type="AlphaFoldDB" id="M4CTL8"/>
<feature type="coiled-coil region" evidence="11">
    <location>
        <begin position="232"/>
        <end position="264"/>
    </location>
</feature>
<evidence type="ECO:0000256" key="4">
    <source>
        <dbReference type="ARBA" id="ARBA00023054"/>
    </source>
</evidence>
<keyword evidence="7" id="KW-0804">Transcription</keyword>
<dbReference type="SUPFAM" id="SSF46689">
    <property type="entry name" value="Homeodomain-like"/>
    <property type="match status" value="1"/>
</dbReference>
<keyword evidence="4 11" id="KW-0175">Coiled coil</keyword>
<dbReference type="PROSITE" id="PS50071">
    <property type="entry name" value="HOMEOBOX_2"/>
    <property type="match status" value="1"/>
</dbReference>
<keyword evidence="13" id="KW-0732">Signal</keyword>
<evidence type="ECO:0000256" key="6">
    <source>
        <dbReference type="ARBA" id="ARBA00023155"/>
    </source>
</evidence>
<dbReference type="Proteomes" id="UP000011750">
    <property type="component" value="Chromosome A09"/>
</dbReference>
<keyword evidence="8 9" id="KW-0539">Nucleus</keyword>
<evidence type="ECO:0000259" key="14">
    <source>
        <dbReference type="PROSITE" id="PS50071"/>
    </source>
</evidence>
<feature type="signal peptide" evidence="13">
    <location>
        <begin position="1"/>
        <end position="17"/>
    </location>
</feature>
<reference evidence="15 16" key="2">
    <citation type="journal article" date="2018" name="Hortic Res">
        <title>Improved Brassica rapa reference genome by single-molecule sequencing and chromosome conformation capture technologies.</title>
        <authorList>
            <person name="Zhang L."/>
            <person name="Cai X."/>
            <person name="Wu J."/>
            <person name="Liu M."/>
            <person name="Grob S."/>
            <person name="Cheng F."/>
            <person name="Liang J."/>
            <person name="Cai C."/>
            <person name="Liu Z."/>
            <person name="Liu B."/>
            <person name="Wang F."/>
            <person name="Li S."/>
            <person name="Liu F."/>
            <person name="Li X."/>
            <person name="Cheng L."/>
            <person name="Yang W."/>
            <person name="Li M.H."/>
            <person name="Grossniklaus U."/>
            <person name="Zheng H."/>
            <person name="Wang X."/>
        </authorList>
    </citation>
    <scope>NUCLEOTIDE SEQUENCE [LARGE SCALE GENOMIC DNA]</scope>
    <source>
        <strain evidence="15 16">cv. Chiifu-401-42</strain>
    </source>
</reference>
<reference evidence="15" key="3">
    <citation type="submission" date="2023-03" db="UniProtKB">
        <authorList>
            <consortium name="EnsemblPlants"/>
        </authorList>
    </citation>
    <scope>IDENTIFICATION</scope>
    <source>
        <strain evidence="15">cv. Chiifu-401-42</strain>
    </source>
</reference>
<keyword evidence="12" id="KW-1133">Transmembrane helix</keyword>
<organism evidence="15 16">
    <name type="scientific">Brassica campestris</name>
    <name type="common">Field mustard</name>
    <dbReference type="NCBI Taxonomy" id="3711"/>
    <lineage>
        <taxon>Eukaryota</taxon>
        <taxon>Viridiplantae</taxon>
        <taxon>Streptophyta</taxon>
        <taxon>Embryophyta</taxon>
        <taxon>Tracheophyta</taxon>
        <taxon>Spermatophyta</taxon>
        <taxon>Magnoliopsida</taxon>
        <taxon>eudicotyledons</taxon>
        <taxon>Gunneridae</taxon>
        <taxon>Pentapetalae</taxon>
        <taxon>rosids</taxon>
        <taxon>malvids</taxon>
        <taxon>Brassicales</taxon>
        <taxon>Brassicaceae</taxon>
        <taxon>Brassiceae</taxon>
        <taxon>Brassica</taxon>
    </lineage>
</organism>
<dbReference type="PANTHER" id="PTHR45654">
    <property type="entry name" value="HOMEOBOX-LEUCINE ZIPPER PROTEIN MERISTEM L1"/>
    <property type="match status" value="1"/>
</dbReference>
<evidence type="ECO:0000256" key="13">
    <source>
        <dbReference type="SAM" id="SignalP"/>
    </source>
</evidence>
<feature type="chain" id="PRO_5004049979" description="Homeobox domain-containing protein" evidence="13">
    <location>
        <begin position="18"/>
        <end position="286"/>
    </location>
</feature>
<evidence type="ECO:0000256" key="12">
    <source>
        <dbReference type="SAM" id="Phobius"/>
    </source>
</evidence>